<evidence type="ECO:0000313" key="3">
    <source>
        <dbReference type="Proteomes" id="UP000215896"/>
    </source>
</evidence>
<dbReference type="InterPro" id="IPR057326">
    <property type="entry name" value="KR_dom"/>
</dbReference>
<reference evidence="2 3" key="1">
    <citation type="submission" date="2017-07" db="EMBL/GenBank/DDBJ databases">
        <title>Draft whole genome sequences of clinical Proprionibacteriaceae strains.</title>
        <authorList>
            <person name="Bernier A.-M."/>
            <person name="Bernard K."/>
            <person name="Domingo M.-C."/>
        </authorList>
    </citation>
    <scope>NUCLEOTIDE SEQUENCE [LARGE SCALE GENOMIC DNA]</scope>
    <source>
        <strain evidence="2 3">NML 030167</strain>
    </source>
</reference>
<dbReference type="InterPro" id="IPR023393">
    <property type="entry name" value="START-like_dom_sf"/>
</dbReference>
<dbReference type="SMART" id="SM00822">
    <property type="entry name" value="PKS_KR"/>
    <property type="match status" value="1"/>
</dbReference>
<evidence type="ECO:0000259" key="1">
    <source>
        <dbReference type="SMART" id="SM00822"/>
    </source>
</evidence>
<dbReference type="EMBL" id="NMVO01000004">
    <property type="protein sequence ID" value="OYO16258.1"/>
    <property type="molecule type" value="Genomic_DNA"/>
</dbReference>
<accession>A0A255GK87</accession>
<dbReference type="SUPFAM" id="SSF51735">
    <property type="entry name" value="NAD(P)-binding Rossmann-fold domains"/>
    <property type="match status" value="1"/>
</dbReference>
<dbReference type="Gene3D" id="3.30.530.20">
    <property type="match status" value="1"/>
</dbReference>
<dbReference type="RefSeq" id="WP_094404927.1">
    <property type="nucleotide sequence ID" value="NZ_NMVO01000004.1"/>
</dbReference>
<dbReference type="InterPro" id="IPR001509">
    <property type="entry name" value="Epimerase_deHydtase"/>
</dbReference>
<dbReference type="PANTHER" id="PTHR11092:SF0">
    <property type="entry name" value="EPIMERASE FAMILY PROTEIN SDR39U1"/>
    <property type="match status" value="1"/>
</dbReference>
<gene>
    <name evidence="2" type="ORF">CGZ94_04750</name>
</gene>
<dbReference type="PANTHER" id="PTHR11092">
    <property type="entry name" value="SUGAR NUCLEOTIDE EPIMERASE RELATED"/>
    <property type="match status" value="1"/>
</dbReference>
<evidence type="ECO:0000313" key="2">
    <source>
        <dbReference type="EMBL" id="OYO16258.1"/>
    </source>
</evidence>
<name>A0A255GK87_9ACTN</name>
<dbReference type="SUPFAM" id="SSF55961">
    <property type="entry name" value="Bet v1-like"/>
    <property type="match status" value="1"/>
</dbReference>
<dbReference type="InterPro" id="IPR036291">
    <property type="entry name" value="NAD(P)-bd_dom_sf"/>
</dbReference>
<dbReference type="InterPro" id="IPR019587">
    <property type="entry name" value="Polyketide_cyclase/dehydratase"/>
</dbReference>
<feature type="domain" description="Ketoreductase" evidence="1">
    <location>
        <begin position="146"/>
        <end position="309"/>
    </location>
</feature>
<sequence>MWSRTESIELALPIDAVQAVLDDPERLPEWHHFFATVQLVDHVHGHYRPRGWANQVHARTAGAFRIERDDHALELEQPQPAGGMHRFRWSLEPSEIGCRLTQQVTVTGTAAPLFSRLAGRPSAQQFGLDAVRLHRLAGGEVHPDAARVVIAGGSGFLGRALAADLVCRGQEVVLLTRRISPDTEPGAGLPFAQQRWDARSGTGEWTQVFDTGSTGRPLDVVNLAGKLVDCPPTAANVAALRDSRVDATRALVTATREHRVRHWLQASTTAIWSDAGDARLDESSPLPTGEAALPQMTGVAAPWERAADDANADHLVWLRTSIVLAQDCPAFDRLAGLAALGAGGTVGPGDQWFSWIELDDWLAIARSALGLGPVDLPSGVVVAATPNPVGNAELMRLLRERLAPAGLGIPTLGPLLKVGAKVIRTDPALALTGRHVTSTVLAEVGFRFDQPELGPALDEILS</sequence>
<proteinExistence type="predicted"/>
<dbReference type="AlphaFoldDB" id="A0A255GK87"/>
<organism evidence="2 3">
    <name type="scientific">Enemella evansiae</name>
    <dbReference type="NCBI Taxonomy" id="2016499"/>
    <lineage>
        <taxon>Bacteria</taxon>
        <taxon>Bacillati</taxon>
        <taxon>Actinomycetota</taxon>
        <taxon>Actinomycetes</taxon>
        <taxon>Propionibacteriales</taxon>
        <taxon>Propionibacteriaceae</taxon>
        <taxon>Enemella</taxon>
    </lineage>
</organism>
<dbReference type="Pfam" id="PF10604">
    <property type="entry name" value="Polyketide_cyc2"/>
    <property type="match status" value="1"/>
</dbReference>
<dbReference type="OrthoDB" id="3733061at2"/>
<protein>
    <recommendedName>
        <fullName evidence="1">Ketoreductase domain-containing protein</fullName>
    </recommendedName>
</protein>
<comment type="caution">
    <text evidence="2">The sequence shown here is derived from an EMBL/GenBank/DDBJ whole genome shotgun (WGS) entry which is preliminary data.</text>
</comment>
<dbReference type="Gene3D" id="3.40.50.720">
    <property type="entry name" value="NAD(P)-binding Rossmann-like Domain"/>
    <property type="match status" value="1"/>
</dbReference>
<dbReference type="Proteomes" id="UP000215896">
    <property type="component" value="Unassembled WGS sequence"/>
</dbReference>
<dbReference type="Pfam" id="PF01370">
    <property type="entry name" value="Epimerase"/>
    <property type="match status" value="1"/>
</dbReference>
<keyword evidence="3" id="KW-1185">Reference proteome</keyword>